<protein>
    <submittedName>
        <fullName evidence="7">UPF0042 nucleotide-binding protein Rru_A3448</fullName>
    </submittedName>
</protein>
<dbReference type="EMBL" id="HE663493">
    <property type="protein sequence ID" value="CCG09369.1"/>
    <property type="molecule type" value="Genomic_DNA"/>
</dbReference>
<dbReference type="NCBIfam" id="NF003828">
    <property type="entry name" value="PRK05416.1"/>
    <property type="match status" value="1"/>
</dbReference>
<evidence type="ECO:0000256" key="1">
    <source>
        <dbReference type="ARBA" id="ARBA00022741"/>
    </source>
</evidence>
<dbReference type="Pfam" id="PF22740">
    <property type="entry name" value="PapZ_C"/>
    <property type="match status" value="1"/>
</dbReference>
<dbReference type="RefSeq" id="WP_014415999.1">
    <property type="nucleotide sequence ID" value="NC_017059.1"/>
</dbReference>
<dbReference type="OrthoDB" id="9784461at2"/>
<dbReference type="Pfam" id="PF03668">
    <property type="entry name" value="RapZ-like_N"/>
    <property type="match status" value="1"/>
</dbReference>
<evidence type="ECO:0000259" key="6">
    <source>
        <dbReference type="Pfam" id="PF22740"/>
    </source>
</evidence>
<evidence type="ECO:0000259" key="5">
    <source>
        <dbReference type="Pfam" id="PF03668"/>
    </source>
</evidence>
<evidence type="ECO:0000256" key="3">
    <source>
        <dbReference type="ARBA" id="ARBA00023134"/>
    </source>
</evidence>
<feature type="domain" description="RapZ-like N-terminal" evidence="5">
    <location>
        <begin position="17"/>
        <end position="166"/>
    </location>
</feature>
<dbReference type="KEGG" id="rpm:RSPPHO_02743"/>
<dbReference type="HOGENOM" id="CLU_059558_0_0_5"/>
<dbReference type="SUPFAM" id="SSF52540">
    <property type="entry name" value="P-loop containing nucleoside triphosphate hydrolases"/>
    <property type="match status" value="1"/>
</dbReference>
<dbReference type="HAMAP" id="MF_00636">
    <property type="entry name" value="RapZ_like"/>
    <property type="match status" value="1"/>
</dbReference>
<name>H6SNN8_PARPM</name>
<accession>H6SNN8</accession>
<dbReference type="STRING" id="1150469.RSPPHO_02743"/>
<evidence type="ECO:0000256" key="2">
    <source>
        <dbReference type="ARBA" id="ARBA00022840"/>
    </source>
</evidence>
<dbReference type="PATRIC" id="fig|1150469.3.peg.3110"/>
<dbReference type="GO" id="GO:0005524">
    <property type="term" value="F:ATP binding"/>
    <property type="evidence" value="ECO:0007669"/>
    <property type="project" value="UniProtKB-UniRule"/>
</dbReference>
<feature type="binding site" evidence="4">
    <location>
        <begin position="68"/>
        <end position="71"/>
    </location>
    <ligand>
        <name>GTP</name>
        <dbReference type="ChEBI" id="CHEBI:37565"/>
    </ligand>
</feature>
<reference evidence="7 8" key="1">
    <citation type="submission" date="2012-02" db="EMBL/GenBank/DDBJ databases">
        <title>Shotgun genome sequence of Phaeospirillum photometricum DSM 122.</title>
        <authorList>
            <person name="Duquesne K."/>
            <person name="Sturgis J."/>
        </authorList>
    </citation>
    <scope>NUCLEOTIDE SEQUENCE [LARGE SCALE GENOMIC DNA]</scope>
    <source>
        <strain evidence="8">DSM122</strain>
    </source>
</reference>
<feature type="binding site" evidence="4">
    <location>
        <begin position="22"/>
        <end position="29"/>
    </location>
    <ligand>
        <name>ATP</name>
        <dbReference type="ChEBI" id="CHEBI:30616"/>
    </ligand>
</feature>
<keyword evidence="3 4" id="KW-0342">GTP-binding</keyword>
<dbReference type="PANTHER" id="PTHR30448">
    <property type="entry name" value="RNASE ADAPTER PROTEIN RAPZ"/>
    <property type="match status" value="1"/>
</dbReference>
<dbReference type="GO" id="GO:0005525">
    <property type="term" value="F:GTP binding"/>
    <property type="evidence" value="ECO:0007669"/>
    <property type="project" value="UniProtKB-UniRule"/>
</dbReference>
<dbReference type="Proteomes" id="UP000033220">
    <property type="component" value="Chromosome DSM 122"/>
</dbReference>
<organism evidence="7 8">
    <name type="scientific">Pararhodospirillum photometricum DSM 122</name>
    <dbReference type="NCBI Taxonomy" id="1150469"/>
    <lineage>
        <taxon>Bacteria</taxon>
        <taxon>Pseudomonadati</taxon>
        <taxon>Pseudomonadota</taxon>
        <taxon>Alphaproteobacteria</taxon>
        <taxon>Rhodospirillales</taxon>
        <taxon>Rhodospirillaceae</taxon>
        <taxon>Pararhodospirillum</taxon>
    </lineage>
</organism>
<dbReference type="InterPro" id="IPR053930">
    <property type="entry name" value="RapZ-like_N"/>
</dbReference>
<dbReference type="InterPro" id="IPR027417">
    <property type="entry name" value="P-loop_NTPase"/>
</dbReference>
<dbReference type="PIRSF" id="PIRSF005052">
    <property type="entry name" value="P-loopkin"/>
    <property type="match status" value="1"/>
</dbReference>
<gene>
    <name evidence="7" type="ORF">RSPPHO_02743</name>
</gene>
<keyword evidence="8" id="KW-1185">Reference proteome</keyword>
<keyword evidence="1 4" id="KW-0547">Nucleotide-binding</keyword>
<evidence type="ECO:0000313" key="8">
    <source>
        <dbReference type="Proteomes" id="UP000033220"/>
    </source>
</evidence>
<feature type="domain" description="RapZ C-terminal" evidence="6">
    <location>
        <begin position="174"/>
        <end position="292"/>
    </location>
</feature>
<dbReference type="PANTHER" id="PTHR30448:SF0">
    <property type="entry name" value="RNASE ADAPTER PROTEIN RAPZ"/>
    <property type="match status" value="1"/>
</dbReference>
<keyword evidence="2 4" id="KW-0067">ATP-binding</keyword>
<dbReference type="InterPro" id="IPR053931">
    <property type="entry name" value="RapZ_C"/>
</dbReference>
<sequence>MPPRSSQPDPLQTRRRVVVVTGLSGAGRSTVLRALEDMGYEAIDNLPLRLLDPLLDPPAPGALALGLDCRTQGFDVATVVQALDRLEADTSLEVRLIFVDCDDEILVHRYAETRRRHPLALDRPLPDGIALERQLVAPLRPRAFRTLDTTDTPPGRLKALLENDFALDARSDMIVIVTSFGFRHGVPREADLVLDVRFLDNPHYDSTLRPLTGRDPGVGAFIERDPDWHEFFARTTSLFNLLVPRYQREGKSSLTLAIGCTGGHHRSVYTAERLAAWLTEAGVRTRLSHRDLGR</sequence>
<evidence type="ECO:0000256" key="4">
    <source>
        <dbReference type="HAMAP-Rule" id="MF_00636"/>
    </source>
</evidence>
<proteinExistence type="inferred from homology"/>
<dbReference type="InterPro" id="IPR005337">
    <property type="entry name" value="RapZ-like"/>
</dbReference>
<dbReference type="eggNOG" id="COG1660">
    <property type="taxonomic scope" value="Bacteria"/>
</dbReference>
<evidence type="ECO:0000313" key="7">
    <source>
        <dbReference type="EMBL" id="CCG09369.1"/>
    </source>
</evidence>
<dbReference type="AlphaFoldDB" id="H6SNN8"/>